<reference evidence="7 8" key="1">
    <citation type="journal article" date="2012" name="BMC Genomics">
        <title>Sequencing the genome of Marssonina brunnea reveals fungus-poplar co-evolution.</title>
        <authorList>
            <person name="Zhu S."/>
            <person name="Cao Y.-Z."/>
            <person name="Jiang C."/>
            <person name="Tan B.-Y."/>
            <person name="Wang Z."/>
            <person name="Feng S."/>
            <person name="Zhang L."/>
            <person name="Su X.-H."/>
            <person name="Brejova B."/>
            <person name="Vinar T."/>
            <person name="Xu M."/>
            <person name="Wang M.-X."/>
            <person name="Zhang S.-G."/>
            <person name="Huang M.-R."/>
            <person name="Wu R."/>
            <person name="Zhou Y."/>
        </authorList>
    </citation>
    <scope>NUCLEOTIDE SEQUENCE [LARGE SCALE GENOMIC DNA]</scope>
    <source>
        <strain evidence="7 8">MB_m1</strain>
    </source>
</reference>
<evidence type="ECO:0000256" key="2">
    <source>
        <dbReference type="ARBA" id="ARBA00022771"/>
    </source>
</evidence>
<feature type="domain" description="MYND-type" evidence="6">
    <location>
        <begin position="211"/>
        <end position="253"/>
    </location>
</feature>
<keyword evidence="2 4" id="KW-0863">Zinc-finger</keyword>
<evidence type="ECO:0000256" key="4">
    <source>
        <dbReference type="PROSITE-ProRule" id="PRU00134"/>
    </source>
</evidence>
<dbReference type="Proteomes" id="UP000006753">
    <property type="component" value="Unassembled WGS sequence"/>
</dbReference>
<sequence length="263" mass="27913">MPPFPDFGDTTRFPPFLACPPANSSDNNNDTHKLPPLAPPATDDPITSRSNSGSGTASTTPSTTTTSSSSPAGTSSSSSPPSNYYLLGTIAENMTVSTSPTFILHDRAGTAFALTLRVPPAQRRDDVPGGGFDARRFRRGVTLVVPGARRSGSGREGTEGKAGFVEVPSGDVRMVPTSVEKLLAMSAQEKDRADALASGEEEEEKEEKGWCQGCREVKAVAALARCKGCGSVWYCDKNCQTTGWSEKGHKSDCKVFRAVEEIF</sequence>
<feature type="compositionally biased region" description="Low complexity" evidence="5">
    <location>
        <begin position="40"/>
        <end position="81"/>
    </location>
</feature>
<evidence type="ECO:0000256" key="5">
    <source>
        <dbReference type="SAM" id="MobiDB-lite"/>
    </source>
</evidence>
<dbReference type="SUPFAM" id="SSF144232">
    <property type="entry name" value="HIT/MYND zinc finger-like"/>
    <property type="match status" value="1"/>
</dbReference>
<name>K1WD13_MARBU</name>
<dbReference type="eggNOG" id="ENOG502QR5D">
    <property type="taxonomic scope" value="Eukaryota"/>
</dbReference>
<evidence type="ECO:0000313" key="7">
    <source>
        <dbReference type="EMBL" id="EKD15275.1"/>
    </source>
</evidence>
<keyword evidence="8" id="KW-1185">Reference proteome</keyword>
<dbReference type="AlphaFoldDB" id="K1WD13"/>
<dbReference type="InterPro" id="IPR002893">
    <property type="entry name" value="Znf_MYND"/>
</dbReference>
<evidence type="ECO:0000313" key="8">
    <source>
        <dbReference type="Proteomes" id="UP000006753"/>
    </source>
</evidence>
<dbReference type="GeneID" id="18762426"/>
<keyword evidence="1" id="KW-0479">Metal-binding</keyword>
<dbReference type="EMBL" id="JH921442">
    <property type="protein sequence ID" value="EKD15275.1"/>
    <property type="molecule type" value="Genomic_DNA"/>
</dbReference>
<organism evidence="7 8">
    <name type="scientific">Marssonina brunnea f. sp. multigermtubi (strain MB_m1)</name>
    <name type="common">Marssonina leaf spot fungus</name>
    <dbReference type="NCBI Taxonomy" id="1072389"/>
    <lineage>
        <taxon>Eukaryota</taxon>
        <taxon>Fungi</taxon>
        <taxon>Dikarya</taxon>
        <taxon>Ascomycota</taxon>
        <taxon>Pezizomycotina</taxon>
        <taxon>Leotiomycetes</taxon>
        <taxon>Helotiales</taxon>
        <taxon>Drepanopezizaceae</taxon>
        <taxon>Drepanopeziza</taxon>
    </lineage>
</organism>
<proteinExistence type="predicted"/>
<dbReference type="OrthoDB" id="5945798at2759"/>
<dbReference type="Pfam" id="PF01753">
    <property type="entry name" value="zf-MYND"/>
    <property type="match status" value="1"/>
</dbReference>
<dbReference type="InParanoid" id="K1WD13"/>
<dbReference type="HOGENOM" id="CLU_076139_0_0_1"/>
<evidence type="ECO:0000256" key="3">
    <source>
        <dbReference type="ARBA" id="ARBA00022833"/>
    </source>
</evidence>
<dbReference type="PROSITE" id="PS50865">
    <property type="entry name" value="ZF_MYND_2"/>
    <property type="match status" value="1"/>
</dbReference>
<dbReference type="Gene3D" id="6.10.140.2220">
    <property type="match status" value="1"/>
</dbReference>
<accession>K1WD13</accession>
<evidence type="ECO:0000259" key="6">
    <source>
        <dbReference type="PROSITE" id="PS50865"/>
    </source>
</evidence>
<gene>
    <name evidence="7" type="ORF">MBM_06491</name>
</gene>
<dbReference type="GO" id="GO:0008270">
    <property type="term" value="F:zinc ion binding"/>
    <property type="evidence" value="ECO:0007669"/>
    <property type="project" value="UniProtKB-KW"/>
</dbReference>
<dbReference type="PROSITE" id="PS01360">
    <property type="entry name" value="ZF_MYND_1"/>
    <property type="match status" value="1"/>
</dbReference>
<dbReference type="OMA" id="ECQVKGW"/>
<keyword evidence="3" id="KW-0862">Zinc</keyword>
<feature type="region of interest" description="Disordered" evidence="5">
    <location>
        <begin position="1"/>
        <end position="81"/>
    </location>
</feature>
<dbReference type="KEGG" id="mbe:MBM_06491"/>
<evidence type="ECO:0000256" key="1">
    <source>
        <dbReference type="ARBA" id="ARBA00022723"/>
    </source>
</evidence>
<protein>
    <submittedName>
        <fullName evidence="7">Zinc finger, mynd-type domain containing protein</fullName>
    </submittedName>
</protein>